<evidence type="ECO:0000313" key="2">
    <source>
        <dbReference type="EMBL" id="CAB1429032.1"/>
    </source>
</evidence>
<sequence>MTAYILRTVFTWTFKGILCTCRFLWICPYNAVKFLPREQHITEETRRQMKQLVGFESKGIAAIPGSPDRTTGLNQRLSKAERDILSLKTRVACERVSWERRFSELQRKQEELRGQLNSEAGVLVRVATCDDQAESGEDNGQVFEESSSLSRHLYLHRGSEMSSGNDGCRSSLSDSRLSSSTALSSRLASSSSSVTSVRSWRTSYGPHRAFVPHSPMDLQLGHRVRVMLPSGRVSTGTVRYLGHLQGEPDLHLGVELQTPDHGLHDGSHRGHSYFECKPGFGAFVPFHKLLMAWE</sequence>
<evidence type="ECO:0000259" key="1">
    <source>
        <dbReference type="PROSITE" id="PS50245"/>
    </source>
</evidence>
<dbReference type="AlphaFoldDB" id="A0A9N7YJC8"/>
<reference evidence="2" key="1">
    <citation type="submission" date="2020-03" db="EMBL/GenBank/DDBJ databases">
        <authorList>
            <person name="Weist P."/>
        </authorList>
    </citation>
    <scope>NUCLEOTIDE SEQUENCE</scope>
</reference>
<feature type="domain" description="CAP-Gly" evidence="1">
    <location>
        <begin position="242"/>
        <end position="285"/>
    </location>
</feature>
<dbReference type="PROSITE" id="PS50245">
    <property type="entry name" value="CAP_GLY_2"/>
    <property type="match status" value="1"/>
</dbReference>
<comment type="caution">
    <text evidence="2">The sequence shown here is derived from an EMBL/GenBank/DDBJ whole genome shotgun (WGS) entry which is preliminary data.</text>
</comment>
<evidence type="ECO:0000313" key="3">
    <source>
        <dbReference type="Proteomes" id="UP001153269"/>
    </source>
</evidence>
<dbReference type="Gene3D" id="2.30.30.190">
    <property type="entry name" value="CAP Gly-rich-like domain"/>
    <property type="match status" value="1"/>
</dbReference>
<dbReference type="Pfam" id="PF01302">
    <property type="entry name" value="CAP_GLY"/>
    <property type="match status" value="1"/>
</dbReference>
<dbReference type="SUPFAM" id="SSF74924">
    <property type="entry name" value="Cap-Gly domain"/>
    <property type="match status" value="1"/>
</dbReference>
<name>A0A9N7YJC8_PLEPL</name>
<dbReference type="InterPro" id="IPR000938">
    <property type="entry name" value="CAP-Gly_domain"/>
</dbReference>
<dbReference type="Proteomes" id="UP001153269">
    <property type="component" value="Unassembled WGS sequence"/>
</dbReference>
<organism evidence="2 3">
    <name type="scientific">Pleuronectes platessa</name>
    <name type="common">European plaice</name>
    <dbReference type="NCBI Taxonomy" id="8262"/>
    <lineage>
        <taxon>Eukaryota</taxon>
        <taxon>Metazoa</taxon>
        <taxon>Chordata</taxon>
        <taxon>Craniata</taxon>
        <taxon>Vertebrata</taxon>
        <taxon>Euteleostomi</taxon>
        <taxon>Actinopterygii</taxon>
        <taxon>Neopterygii</taxon>
        <taxon>Teleostei</taxon>
        <taxon>Neoteleostei</taxon>
        <taxon>Acanthomorphata</taxon>
        <taxon>Carangaria</taxon>
        <taxon>Pleuronectiformes</taxon>
        <taxon>Pleuronectoidei</taxon>
        <taxon>Pleuronectidae</taxon>
        <taxon>Pleuronectes</taxon>
    </lineage>
</organism>
<keyword evidence="3" id="KW-1185">Reference proteome</keyword>
<gene>
    <name evidence="2" type="ORF">PLEPLA_LOCUS17007</name>
</gene>
<protein>
    <recommendedName>
        <fullName evidence="1">CAP-Gly domain-containing protein</fullName>
    </recommendedName>
</protein>
<dbReference type="InterPro" id="IPR036859">
    <property type="entry name" value="CAP-Gly_dom_sf"/>
</dbReference>
<proteinExistence type="predicted"/>
<dbReference type="EMBL" id="CADEAL010001112">
    <property type="protein sequence ID" value="CAB1429032.1"/>
    <property type="molecule type" value="Genomic_DNA"/>
</dbReference>
<accession>A0A9N7YJC8</accession>
<dbReference type="SMART" id="SM01052">
    <property type="entry name" value="CAP_GLY"/>
    <property type="match status" value="1"/>
</dbReference>